<proteinExistence type="predicted"/>
<protein>
    <recommendedName>
        <fullName evidence="3">Transposase IS66 zinc-finger binding domain-containing protein</fullName>
    </recommendedName>
</protein>
<name>A0ABM9EVL8_9BACI</name>
<comment type="caution">
    <text evidence="1">The sequence shown here is derived from an EMBL/GenBank/DDBJ whole genome shotgun (WGS) entry which is preliminary data.</text>
</comment>
<reference evidence="1" key="1">
    <citation type="submission" date="2022-04" db="EMBL/GenBank/DDBJ databases">
        <authorList>
            <person name="Criscuolo A."/>
        </authorList>
    </citation>
    <scope>NUCLEOTIDE SEQUENCE</scope>
    <source>
        <strain evidence="1">CIP111895</strain>
    </source>
</reference>
<gene>
    <name evidence="1" type="ORF">BACCIP111895_03885</name>
</gene>
<evidence type="ECO:0008006" key="3">
    <source>
        <dbReference type="Google" id="ProtNLM"/>
    </source>
</evidence>
<evidence type="ECO:0000313" key="1">
    <source>
        <dbReference type="EMBL" id="CAH2716697.1"/>
    </source>
</evidence>
<dbReference type="Proteomes" id="UP000838308">
    <property type="component" value="Unassembled WGS sequence"/>
</dbReference>
<dbReference type="EMBL" id="CALBWS010000031">
    <property type="protein sequence ID" value="CAH2716697.1"/>
    <property type="molecule type" value="Genomic_DNA"/>
</dbReference>
<organism evidence="1 2">
    <name type="scientific">Neobacillus rhizosphaerae</name>
    <dbReference type="NCBI Taxonomy" id="2880965"/>
    <lineage>
        <taxon>Bacteria</taxon>
        <taxon>Bacillati</taxon>
        <taxon>Bacillota</taxon>
        <taxon>Bacilli</taxon>
        <taxon>Bacillales</taxon>
        <taxon>Bacillaceae</taxon>
        <taxon>Neobacillus</taxon>
    </lineage>
</organism>
<sequence length="63" mass="7230">MHGDVVNIEAKRIELEEQNLTRSEIREQLTSQYRVLSKKRALTCPCCDEPVNMNLTVDNGRPS</sequence>
<keyword evidence="2" id="KW-1185">Reference proteome</keyword>
<accession>A0ABM9EVL8</accession>
<evidence type="ECO:0000313" key="2">
    <source>
        <dbReference type="Proteomes" id="UP000838308"/>
    </source>
</evidence>